<evidence type="ECO:0000256" key="1">
    <source>
        <dbReference type="SAM" id="Phobius"/>
    </source>
</evidence>
<proteinExistence type="predicted"/>
<keyword evidence="1" id="KW-1133">Transmembrane helix</keyword>
<organism evidence="2 3">
    <name type="scientific">Nonomuraea monospora</name>
    <dbReference type="NCBI Taxonomy" id="568818"/>
    <lineage>
        <taxon>Bacteria</taxon>
        <taxon>Bacillati</taxon>
        <taxon>Actinomycetota</taxon>
        <taxon>Actinomycetes</taxon>
        <taxon>Streptosporangiales</taxon>
        <taxon>Streptosporangiaceae</taxon>
        <taxon>Nonomuraea</taxon>
    </lineage>
</organism>
<dbReference type="EMBL" id="BAAAQX010000047">
    <property type="protein sequence ID" value="GAA2215118.1"/>
    <property type="molecule type" value="Genomic_DNA"/>
</dbReference>
<accession>A0ABN3D010</accession>
<feature type="transmembrane region" description="Helical" evidence="1">
    <location>
        <begin position="48"/>
        <end position="66"/>
    </location>
</feature>
<feature type="transmembrane region" description="Helical" evidence="1">
    <location>
        <begin position="102"/>
        <end position="128"/>
    </location>
</feature>
<gene>
    <name evidence="2" type="ORF">GCM10009850_105850</name>
</gene>
<feature type="transmembrane region" description="Helical" evidence="1">
    <location>
        <begin position="7"/>
        <end position="28"/>
    </location>
</feature>
<dbReference type="Proteomes" id="UP001499843">
    <property type="component" value="Unassembled WGS sequence"/>
</dbReference>
<protein>
    <submittedName>
        <fullName evidence="2">Uncharacterized protein</fullName>
    </submittedName>
</protein>
<dbReference type="RefSeq" id="WP_344493588.1">
    <property type="nucleotide sequence ID" value="NZ_BAAAQX010000047.1"/>
</dbReference>
<evidence type="ECO:0000313" key="3">
    <source>
        <dbReference type="Proteomes" id="UP001499843"/>
    </source>
</evidence>
<reference evidence="2 3" key="1">
    <citation type="journal article" date="2019" name="Int. J. Syst. Evol. Microbiol.">
        <title>The Global Catalogue of Microorganisms (GCM) 10K type strain sequencing project: providing services to taxonomists for standard genome sequencing and annotation.</title>
        <authorList>
            <consortium name="The Broad Institute Genomics Platform"/>
            <consortium name="The Broad Institute Genome Sequencing Center for Infectious Disease"/>
            <person name="Wu L."/>
            <person name="Ma J."/>
        </authorList>
    </citation>
    <scope>NUCLEOTIDE SEQUENCE [LARGE SCALE GENOMIC DNA]</scope>
    <source>
        <strain evidence="2 3">JCM 16114</strain>
    </source>
</reference>
<comment type="caution">
    <text evidence="2">The sequence shown here is derived from an EMBL/GenBank/DDBJ whole genome shotgun (WGS) entry which is preliminary data.</text>
</comment>
<keyword evidence="3" id="KW-1185">Reference proteome</keyword>
<sequence>MRDTMRHVIGAVVGLAALPVIYYGLAIASHRLLDRIGDFDVSSEGTGLYVTMLVGVGIVLAVLAGWQLLSPLAPLLAGAGLSLVGGIWAIDPGAAVLELVSFPAASGLVGASGVYLLIGVMMLLLAFVPSRWRSRRAAAPDGLSP</sequence>
<keyword evidence="1" id="KW-0472">Membrane</keyword>
<evidence type="ECO:0000313" key="2">
    <source>
        <dbReference type="EMBL" id="GAA2215118.1"/>
    </source>
</evidence>
<name>A0ABN3D010_9ACTN</name>
<feature type="transmembrane region" description="Helical" evidence="1">
    <location>
        <begin position="73"/>
        <end position="90"/>
    </location>
</feature>
<keyword evidence="1" id="KW-0812">Transmembrane</keyword>